<dbReference type="STRING" id="269670.SAMN02982927_00283"/>
<dbReference type="Pfam" id="PF20085">
    <property type="entry name" value="TGL"/>
    <property type="match status" value="1"/>
</dbReference>
<keyword evidence="1 3" id="KW-0808">Transferase</keyword>
<gene>
    <name evidence="3" type="ORF">SAMN02982927_00283</name>
</gene>
<dbReference type="InterPro" id="IPR020916">
    <property type="entry name" value="Gln_gamma-glutamylTfrase_bac"/>
</dbReference>
<keyword evidence="4" id="KW-1185">Reference proteome</keyword>
<proteinExistence type="inferred from homology"/>
<evidence type="ECO:0000256" key="2">
    <source>
        <dbReference type="ARBA" id="ARBA00022969"/>
    </source>
</evidence>
<dbReference type="HAMAP" id="MF_00727">
    <property type="entry name" value="Tgl"/>
    <property type="match status" value="1"/>
</dbReference>
<reference evidence="4" key="1">
    <citation type="submission" date="2016-10" db="EMBL/GenBank/DDBJ databases">
        <authorList>
            <person name="Varghese N."/>
            <person name="Submissions S."/>
        </authorList>
    </citation>
    <scope>NUCLEOTIDE SEQUENCE [LARGE SCALE GENOMIC DNA]</scope>
    <source>
        <strain evidence="4">ATCC 700379</strain>
    </source>
</reference>
<sequence>MIIAANEQLSADDYGSFAVNGRFAPAIFRAMAESHEWFAYPSQHELHFEIKLRNETIEAAHALLASGASFATFYYSECNDYYWTLTGDGGFELKPGMAASKAVNDIFVNGEAYAFECATAMMIIFYKALIETIPKQRFDEVFQHLYLWDWQNHPFFPLRNTPRVGGGIPGDVRYFKNPDVSPQTPQWQGENVVDLSDGMYYGHGIGILPANQIIAELNKFRRIGAVTSAFLMSNATRPNYLALSALADGRQMEGIRIAAGTSFYTF</sequence>
<evidence type="ECO:0000313" key="3">
    <source>
        <dbReference type="EMBL" id="SFF98623.1"/>
    </source>
</evidence>
<evidence type="ECO:0000313" key="4">
    <source>
        <dbReference type="Proteomes" id="UP000198752"/>
    </source>
</evidence>
<accession>A0A1I2N4R4</accession>
<dbReference type="AlphaFoldDB" id="A0A1I2N4R4"/>
<dbReference type="OrthoDB" id="1845399at2"/>
<dbReference type="EMBL" id="FOOY01000003">
    <property type="protein sequence ID" value="SFF98623.1"/>
    <property type="molecule type" value="Genomic_DNA"/>
</dbReference>
<name>A0A1I2N4R4_9BACL</name>
<protein>
    <submittedName>
        <fullName evidence="3">Protein-glutamine gamma-glutamyltransferase</fullName>
    </submittedName>
</protein>
<evidence type="ECO:0000256" key="1">
    <source>
        <dbReference type="ARBA" id="ARBA00022679"/>
    </source>
</evidence>
<organism evidence="3 4">
    <name type="scientific">Sporolactobacillus nakayamae</name>
    <dbReference type="NCBI Taxonomy" id="269670"/>
    <lineage>
        <taxon>Bacteria</taxon>
        <taxon>Bacillati</taxon>
        <taxon>Bacillota</taxon>
        <taxon>Bacilli</taxon>
        <taxon>Bacillales</taxon>
        <taxon>Sporolactobacillaceae</taxon>
        <taxon>Sporolactobacillus</taxon>
    </lineage>
</organism>
<dbReference type="RefSeq" id="WP_093669317.1">
    <property type="nucleotide sequence ID" value="NZ_FOOY01000003.1"/>
</dbReference>
<dbReference type="GO" id="GO:0030435">
    <property type="term" value="P:sporulation resulting in formation of a cellular spore"/>
    <property type="evidence" value="ECO:0007669"/>
    <property type="project" value="UniProtKB-KW"/>
</dbReference>
<dbReference type="Proteomes" id="UP000198752">
    <property type="component" value="Unassembled WGS sequence"/>
</dbReference>
<keyword evidence="2" id="KW-0749">Sporulation</keyword>
<dbReference type="GO" id="GO:0003810">
    <property type="term" value="F:protein-glutamine gamma-glutamyltransferase activity"/>
    <property type="evidence" value="ECO:0007669"/>
    <property type="project" value="InterPro"/>
</dbReference>